<evidence type="ECO:0000313" key="2">
    <source>
        <dbReference type="Proteomes" id="UP001207468"/>
    </source>
</evidence>
<reference evidence="1" key="1">
    <citation type="submission" date="2021-03" db="EMBL/GenBank/DDBJ databases">
        <title>Evolutionary priming and transition to the ectomycorrhizal habit in an iconic lineage of mushroom-forming fungi: is preadaptation a requirement?</title>
        <authorList>
            <consortium name="DOE Joint Genome Institute"/>
            <person name="Looney B.P."/>
            <person name="Miyauchi S."/>
            <person name="Morin E."/>
            <person name="Drula E."/>
            <person name="Courty P.E."/>
            <person name="Chicoki N."/>
            <person name="Fauchery L."/>
            <person name="Kohler A."/>
            <person name="Kuo A."/>
            <person name="LaButti K."/>
            <person name="Pangilinan J."/>
            <person name="Lipzen A."/>
            <person name="Riley R."/>
            <person name="Andreopoulos W."/>
            <person name="He G."/>
            <person name="Johnson J."/>
            <person name="Barry K.W."/>
            <person name="Grigoriev I.V."/>
            <person name="Nagy L."/>
            <person name="Hibbett D."/>
            <person name="Henrissat B."/>
            <person name="Matheny P.B."/>
            <person name="Labbe J."/>
            <person name="Martin A.F."/>
        </authorList>
    </citation>
    <scope>NUCLEOTIDE SEQUENCE</scope>
    <source>
        <strain evidence="1">BPL698</strain>
    </source>
</reference>
<comment type="caution">
    <text evidence="1">The sequence shown here is derived from an EMBL/GenBank/DDBJ whole genome shotgun (WGS) entry which is preliminary data.</text>
</comment>
<organism evidence="1 2">
    <name type="scientific">Russula earlei</name>
    <dbReference type="NCBI Taxonomy" id="71964"/>
    <lineage>
        <taxon>Eukaryota</taxon>
        <taxon>Fungi</taxon>
        <taxon>Dikarya</taxon>
        <taxon>Basidiomycota</taxon>
        <taxon>Agaricomycotina</taxon>
        <taxon>Agaricomycetes</taxon>
        <taxon>Russulales</taxon>
        <taxon>Russulaceae</taxon>
        <taxon>Russula</taxon>
    </lineage>
</organism>
<gene>
    <name evidence="1" type="ORF">F5148DRAFT_1203591</name>
</gene>
<dbReference type="EMBL" id="JAGFNK010000119">
    <property type="protein sequence ID" value="KAI9507577.1"/>
    <property type="molecule type" value="Genomic_DNA"/>
</dbReference>
<dbReference type="Proteomes" id="UP001207468">
    <property type="component" value="Unassembled WGS sequence"/>
</dbReference>
<protein>
    <submittedName>
        <fullName evidence="1">Uncharacterized protein</fullName>
    </submittedName>
</protein>
<name>A0ACC0U7U7_9AGAM</name>
<proteinExistence type="predicted"/>
<sequence length="549" mass="60964">MSDWIPPPTRRELTLLLFCVAVFIVAFNASASLRLIGLNSYSLIPFSSHSAPLGSDGRRLEGYRDHLENEIFGEWGWEPGRIAGVKEAESSRLLHGKTHDHPNAYIHGEGLTGERAMWLVGVGEGRYGNEEGLGSTSVNDGFVRWGEDVPRTELRQHIPGFTILDNVTMLSGTFYIVVDDPRSMPPIQSIASSRANPNHPPRDIDWQILPVSSAPGKFGSFGGRIHGVTFISYDGPSMTDVHTFPSLVRLYSTLNVSSPQSLSPPNRIFFPGIFTFTDPRPDPDPDGDSLRRQRASIGVAPQTLKAAYPSLATAQFAEDFGDFASIGVPVLLDRVVLADRGAARRDGLPRGMSAWMRPFASLRVSKDWFEPVRRTLAEYFLCAEDESPAMPDAGTHTVTYLSRQDGVEGERLRAADHAALVEALQNLARTGVHVHVLDENVSWEVRMRAIVQSTIVLSVFGDHLADAMFMKRTPRSTVMEFFPPSEFNREWEVVMRSMGIRYVAWQGNRKYTIENLPMFSQSSSHEDFALDSHAVVRTITDTLNEVAAH</sequence>
<keyword evidence="2" id="KW-1185">Reference proteome</keyword>
<accession>A0ACC0U7U7</accession>
<evidence type="ECO:0000313" key="1">
    <source>
        <dbReference type="EMBL" id="KAI9507577.1"/>
    </source>
</evidence>